<protein>
    <submittedName>
        <fullName evidence="3">Uncharacterized protein</fullName>
    </submittedName>
</protein>
<evidence type="ECO:0000313" key="3">
    <source>
        <dbReference type="EMBL" id="PWA53646.1"/>
    </source>
</evidence>
<evidence type="ECO:0000313" key="4">
    <source>
        <dbReference type="Proteomes" id="UP000245207"/>
    </source>
</evidence>
<dbReference type="InterPro" id="IPR001680">
    <property type="entry name" value="WD40_rpt"/>
</dbReference>
<dbReference type="Pfam" id="PF00400">
    <property type="entry name" value="WD40"/>
    <property type="match status" value="2"/>
</dbReference>
<dbReference type="InterPro" id="IPR015943">
    <property type="entry name" value="WD40/YVTN_repeat-like_dom_sf"/>
</dbReference>
<dbReference type="PANTHER" id="PTHR10971">
    <property type="entry name" value="MRNA EXPORT FACTOR AND BUB3"/>
    <property type="match status" value="1"/>
</dbReference>
<dbReference type="InterPro" id="IPR036322">
    <property type="entry name" value="WD40_repeat_dom_sf"/>
</dbReference>
<dbReference type="STRING" id="35608.A0A2U1LX99"/>
<evidence type="ECO:0000256" key="2">
    <source>
        <dbReference type="ARBA" id="ARBA00022737"/>
    </source>
</evidence>
<sequence>MTAVTGTELISPPSDGISNLRFSHHSDHLLVSSWDKRVRLYDASANVLRGEFLHGGPVLDCCFHDDTSGFSASGDNTVRRVHRSSNPTKTVTLIALSFVASFKQ</sequence>
<dbReference type="EMBL" id="PKPP01007344">
    <property type="protein sequence ID" value="PWA53646.1"/>
    <property type="molecule type" value="Genomic_DNA"/>
</dbReference>
<name>A0A2U1LX99_ARTAN</name>
<dbReference type="SMART" id="SM00320">
    <property type="entry name" value="WD40"/>
    <property type="match status" value="2"/>
</dbReference>
<comment type="caution">
    <text evidence="3">The sequence shown here is derived from an EMBL/GenBank/DDBJ whole genome shotgun (WGS) entry which is preliminary data.</text>
</comment>
<evidence type="ECO:0000256" key="1">
    <source>
        <dbReference type="ARBA" id="ARBA00022574"/>
    </source>
</evidence>
<dbReference type="SUPFAM" id="SSF50978">
    <property type="entry name" value="WD40 repeat-like"/>
    <property type="match status" value="1"/>
</dbReference>
<dbReference type="OrthoDB" id="10262475at2759"/>
<proteinExistence type="predicted"/>
<dbReference type="AlphaFoldDB" id="A0A2U1LX99"/>
<dbReference type="Gene3D" id="2.130.10.10">
    <property type="entry name" value="YVTN repeat-like/Quinoprotein amine dehydrogenase"/>
    <property type="match status" value="1"/>
</dbReference>
<keyword evidence="1" id="KW-0853">WD repeat</keyword>
<gene>
    <name evidence="3" type="ORF">CTI12_AA442720</name>
</gene>
<organism evidence="3 4">
    <name type="scientific">Artemisia annua</name>
    <name type="common">Sweet wormwood</name>
    <dbReference type="NCBI Taxonomy" id="35608"/>
    <lineage>
        <taxon>Eukaryota</taxon>
        <taxon>Viridiplantae</taxon>
        <taxon>Streptophyta</taxon>
        <taxon>Embryophyta</taxon>
        <taxon>Tracheophyta</taxon>
        <taxon>Spermatophyta</taxon>
        <taxon>Magnoliopsida</taxon>
        <taxon>eudicotyledons</taxon>
        <taxon>Gunneridae</taxon>
        <taxon>Pentapetalae</taxon>
        <taxon>asterids</taxon>
        <taxon>campanulids</taxon>
        <taxon>Asterales</taxon>
        <taxon>Asteraceae</taxon>
        <taxon>Asteroideae</taxon>
        <taxon>Anthemideae</taxon>
        <taxon>Artemisiinae</taxon>
        <taxon>Artemisia</taxon>
    </lineage>
</organism>
<dbReference type="Proteomes" id="UP000245207">
    <property type="component" value="Unassembled WGS sequence"/>
</dbReference>
<accession>A0A2U1LX99</accession>
<keyword evidence="2" id="KW-0677">Repeat</keyword>
<reference evidence="3 4" key="1">
    <citation type="journal article" date="2018" name="Mol. Plant">
        <title>The genome of Artemisia annua provides insight into the evolution of Asteraceae family and artemisinin biosynthesis.</title>
        <authorList>
            <person name="Shen Q."/>
            <person name="Zhang L."/>
            <person name="Liao Z."/>
            <person name="Wang S."/>
            <person name="Yan T."/>
            <person name="Shi P."/>
            <person name="Liu M."/>
            <person name="Fu X."/>
            <person name="Pan Q."/>
            <person name="Wang Y."/>
            <person name="Lv Z."/>
            <person name="Lu X."/>
            <person name="Zhang F."/>
            <person name="Jiang W."/>
            <person name="Ma Y."/>
            <person name="Chen M."/>
            <person name="Hao X."/>
            <person name="Li L."/>
            <person name="Tang Y."/>
            <person name="Lv G."/>
            <person name="Zhou Y."/>
            <person name="Sun X."/>
            <person name="Brodelius P.E."/>
            <person name="Rose J.K.C."/>
            <person name="Tang K."/>
        </authorList>
    </citation>
    <scope>NUCLEOTIDE SEQUENCE [LARGE SCALE GENOMIC DNA]</scope>
    <source>
        <strain evidence="4">cv. Huhao1</strain>
        <tissue evidence="3">Leaf</tissue>
    </source>
</reference>
<keyword evidence="4" id="KW-1185">Reference proteome</keyword>